<keyword evidence="4" id="KW-1185">Reference proteome</keyword>
<dbReference type="EMBL" id="PXVD01000013">
    <property type="protein sequence ID" value="MDJ1371465.1"/>
    <property type="molecule type" value="Genomic_DNA"/>
</dbReference>
<keyword evidence="2" id="KW-1133">Transmembrane helix</keyword>
<reference evidence="3" key="1">
    <citation type="submission" date="2018-03" db="EMBL/GenBank/DDBJ databases">
        <authorList>
            <person name="Nunes O.C."/>
            <person name="Lopes A.R."/>
            <person name="Froufe H."/>
            <person name="Munoz-Merida A."/>
            <person name="Barroso C."/>
            <person name="Egas C."/>
        </authorList>
    </citation>
    <scope>NUCLEOTIDE SEQUENCE</scope>
    <source>
        <strain evidence="3">ON4</strain>
    </source>
</reference>
<feature type="compositionally biased region" description="Basic and acidic residues" evidence="1">
    <location>
        <begin position="257"/>
        <end position="274"/>
    </location>
</feature>
<name>A0ABT7C8F4_9MICO</name>
<accession>A0ABT7C8F4</accession>
<reference evidence="3" key="2">
    <citation type="journal article" date="2022" name="Sci. Rep.">
        <title>In silico prediction of the enzymes involved in the degradation of the herbicide molinate by Gulosibacter molinativorax ON4T.</title>
        <authorList>
            <person name="Lopes A.R."/>
            <person name="Bunin E."/>
            <person name="Viana A.T."/>
            <person name="Froufe H."/>
            <person name="Munoz-Merida A."/>
            <person name="Pinho D."/>
            <person name="Figueiredo J."/>
            <person name="Barroso C."/>
            <person name="Vaz-Moreira I."/>
            <person name="Bellanger X."/>
            <person name="Egas C."/>
            <person name="Nunes O.C."/>
        </authorList>
    </citation>
    <scope>NUCLEOTIDE SEQUENCE</scope>
    <source>
        <strain evidence="3">ON4</strain>
    </source>
</reference>
<feature type="transmembrane region" description="Helical" evidence="2">
    <location>
        <begin position="63"/>
        <end position="86"/>
    </location>
</feature>
<dbReference type="Proteomes" id="UP001170379">
    <property type="component" value="Unassembled WGS sequence"/>
</dbReference>
<feature type="compositionally biased region" description="Low complexity" evidence="1">
    <location>
        <begin position="348"/>
        <end position="357"/>
    </location>
</feature>
<evidence type="ECO:0000313" key="3">
    <source>
        <dbReference type="EMBL" id="MDJ1371465.1"/>
    </source>
</evidence>
<sequence>MAKNDEFDNPFDETDDSLLSVEPGAFDSSGPVQARGGATNARAVKGGLAAGWQGLSRERKVNLITAVAAVLVLVLILPTVISVIGIGRREALAAEAEQDSQINMVVVSERMRDAEDSVSVVLGAYAMSSTFTPTKERDELRDRLADMSAAVTENDEGKAEQAAKKSREYFVDTYAPALAENAQTLEDEWYGASYEAFADVDAAKQKVTDNLSDDRIDDLGAAVIELANALGILREEHYASLSTYVPPPVVQDPQPEAPKETKAPEAPKETKEPEPTNEPEPEPTQEPAPEPTPGTGGATDGSSDSGNGGTPNGDSSSDNSGGDNSGSGGNGNGTPGGNNGGGSGSGNDGSSDSTGPTSGLGAG</sequence>
<keyword evidence="2" id="KW-0472">Membrane</keyword>
<evidence type="ECO:0000256" key="1">
    <source>
        <dbReference type="SAM" id="MobiDB-lite"/>
    </source>
</evidence>
<protein>
    <submittedName>
        <fullName evidence="3">Uncharacterized protein</fullName>
    </submittedName>
</protein>
<dbReference type="RefSeq" id="WP_026936712.1">
    <property type="nucleotide sequence ID" value="NZ_CP028426.1"/>
</dbReference>
<keyword evidence="2" id="KW-0812">Transmembrane</keyword>
<gene>
    <name evidence="3" type="ORF">C7K25_08810</name>
</gene>
<feature type="region of interest" description="Disordered" evidence="1">
    <location>
        <begin position="244"/>
        <end position="363"/>
    </location>
</feature>
<evidence type="ECO:0000313" key="4">
    <source>
        <dbReference type="Proteomes" id="UP001170379"/>
    </source>
</evidence>
<evidence type="ECO:0000256" key="2">
    <source>
        <dbReference type="SAM" id="Phobius"/>
    </source>
</evidence>
<organism evidence="3 4">
    <name type="scientific">Gulosibacter molinativorax</name>
    <dbReference type="NCBI Taxonomy" id="256821"/>
    <lineage>
        <taxon>Bacteria</taxon>
        <taxon>Bacillati</taxon>
        <taxon>Actinomycetota</taxon>
        <taxon>Actinomycetes</taxon>
        <taxon>Micrococcales</taxon>
        <taxon>Microbacteriaceae</taxon>
        <taxon>Gulosibacter</taxon>
    </lineage>
</organism>
<feature type="compositionally biased region" description="Gly residues" evidence="1">
    <location>
        <begin position="323"/>
        <end position="347"/>
    </location>
</feature>
<feature type="compositionally biased region" description="Low complexity" evidence="1">
    <location>
        <begin position="312"/>
        <end position="322"/>
    </location>
</feature>
<comment type="caution">
    <text evidence="3">The sequence shown here is derived from an EMBL/GenBank/DDBJ whole genome shotgun (WGS) entry which is preliminary data.</text>
</comment>
<proteinExistence type="predicted"/>